<proteinExistence type="predicted"/>
<feature type="compositionally biased region" description="Basic residues" evidence="1">
    <location>
        <begin position="207"/>
        <end position="217"/>
    </location>
</feature>
<feature type="region of interest" description="Disordered" evidence="1">
    <location>
        <begin position="205"/>
        <end position="224"/>
    </location>
</feature>
<sequence>MPEARRATTGDFTGGFWIRRAAYPAAMPGSRRRRIQSLVAAVDDKENIHPSRAATCRRRPRNRKSPLPSWYPRTPLRDITIIVNALERRMRERAARARHRNANPEASPVTNPAVDELNASEHTPVGEALPSDVSDASPSPAALSTLSSLTPTRQPFRTPSSSDTTLSTAERVPADASTEDPKPTEFEKKLQSTISEMERLVLDNLKRSPKPPARKAMRTLMSMR</sequence>
<evidence type="ECO:0000313" key="2">
    <source>
        <dbReference type="EMBL" id="THU51996.1"/>
    </source>
</evidence>
<comment type="caution">
    <text evidence="2">The sequence shown here is derived from an EMBL/GenBank/DDBJ whole genome shotgun (WGS) entry which is preliminary data.</text>
</comment>
<accession>A0A4V6T461</accession>
<protein>
    <submittedName>
        <fullName evidence="2">Uncharacterized protein</fullName>
    </submittedName>
</protein>
<dbReference type="AlphaFoldDB" id="A0A4V6T461"/>
<evidence type="ECO:0000313" key="3">
    <source>
        <dbReference type="Proteomes" id="UP000317650"/>
    </source>
</evidence>
<dbReference type="EMBL" id="PYDT01000009">
    <property type="protein sequence ID" value="THU51996.1"/>
    <property type="molecule type" value="Genomic_DNA"/>
</dbReference>
<dbReference type="Proteomes" id="UP000317650">
    <property type="component" value="Chromosome 6"/>
</dbReference>
<dbReference type="PANTHER" id="PTHR35119">
    <property type="entry name" value="PROTEIN POLYCHOME"/>
    <property type="match status" value="1"/>
</dbReference>
<reference evidence="2 3" key="1">
    <citation type="journal article" date="2019" name="Nat. Plants">
        <title>Genome sequencing of Musa balbisiana reveals subgenome evolution and function divergence in polyploid bananas.</title>
        <authorList>
            <person name="Yao X."/>
        </authorList>
    </citation>
    <scope>NUCLEOTIDE SEQUENCE [LARGE SCALE GENOMIC DNA]</scope>
    <source>
        <strain evidence="3">cv. DH-PKW</strain>
        <tissue evidence="2">Leaves</tissue>
    </source>
</reference>
<feature type="compositionally biased region" description="Polar residues" evidence="1">
    <location>
        <begin position="153"/>
        <end position="168"/>
    </location>
</feature>
<name>A0A4V6T461_MUSBA</name>
<dbReference type="STRING" id="52838.A0A4V6T461"/>
<feature type="region of interest" description="Disordered" evidence="1">
    <location>
        <begin position="124"/>
        <end position="190"/>
    </location>
</feature>
<dbReference type="GO" id="GO:0005634">
    <property type="term" value="C:nucleus"/>
    <property type="evidence" value="ECO:0007669"/>
    <property type="project" value="InterPro"/>
</dbReference>
<dbReference type="InterPro" id="IPR034590">
    <property type="entry name" value="POLYCHOME/GIG1"/>
</dbReference>
<feature type="compositionally biased region" description="Basic and acidic residues" evidence="1">
    <location>
        <begin position="179"/>
        <end position="190"/>
    </location>
</feature>
<feature type="compositionally biased region" description="Low complexity" evidence="1">
    <location>
        <begin position="128"/>
        <end position="152"/>
    </location>
</feature>
<gene>
    <name evidence="2" type="ORF">C4D60_Mb06t36950</name>
</gene>
<dbReference type="PANTHER" id="PTHR35119:SF1">
    <property type="entry name" value="PROTEIN POLYCHOME"/>
    <property type="match status" value="1"/>
</dbReference>
<evidence type="ECO:0000256" key="1">
    <source>
        <dbReference type="SAM" id="MobiDB-lite"/>
    </source>
</evidence>
<dbReference type="GO" id="GO:0051783">
    <property type="term" value="P:regulation of nuclear division"/>
    <property type="evidence" value="ECO:0007669"/>
    <property type="project" value="InterPro"/>
</dbReference>
<organism evidence="2 3">
    <name type="scientific">Musa balbisiana</name>
    <name type="common">Banana</name>
    <dbReference type="NCBI Taxonomy" id="52838"/>
    <lineage>
        <taxon>Eukaryota</taxon>
        <taxon>Viridiplantae</taxon>
        <taxon>Streptophyta</taxon>
        <taxon>Embryophyta</taxon>
        <taxon>Tracheophyta</taxon>
        <taxon>Spermatophyta</taxon>
        <taxon>Magnoliopsida</taxon>
        <taxon>Liliopsida</taxon>
        <taxon>Zingiberales</taxon>
        <taxon>Musaceae</taxon>
        <taxon>Musa</taxon>
    </lineage>
</organism>
<keyword evidence="3" id="KW-1185">Reference proteome</keyword>